<reference evidence="1 2" key="1">
    <citation type="submission" date="2020-06" db="EMBL/GenBank/DDBJ databases">
        <title>Transcriptomic and genomic resources for Thalictrum thalictroides and T. hernandezii: Facilitating candidate gene discovery in an emerging model plant lineage.</title>
        <authorList>
            <person name="Arias T."/>
            <person name="Riano-Pachon D.M."/>
            <person name="Di Stilio V.S."/>
        </authorList>
    </citation>
    <scope>NUCLEOTIDE SEQUENCE [LARGE SCALE GENOMIC DNA]</scope>
    <source>
        <strain evidence="2">cv. WT478/WT964</strain>
        <tissue evidence="1">Leaves</tissue>
    </source>
</reference>
<proteinExistence type="predicted"/>
<dbReference type="OrthoDB" id="48988at2759"/>
<protein>
    <submittedName>
        <fullName evidence="1">Uncharacterized protein</fullName>
    </submittedName>
</protein>
<sequence length="67" mass="8066">MADVKLGLSKHIQNCKVVFSLIHNEDDFYNIEEITKECGDEYRRTEHYIERSSKAKQTMEEIFERRI</sequence>
<evidence type="ECO:0000313" key="1">
    <source>
        <dbReference type="EMBL" id="KAF5180622.1"/>
    </source>
</evidence>
<dbReference type="EMBL" id="JABWDY010037159">
    <property type="protein sequence ID" value="KAF5180622.1"/>
    <property type="molecule type" value="Genomic_DNA"/>
</dbReference>
<gene>
    <name evidence="1" type="ORF">FRX31_029791</name>
</gene>
<comment type="caution">
    <text evidence="1">The sequence shown here is derived from an EMBL/GenBank/DDBJ whole genome shotgun (WGS) entry which is preliminary data.</text>
</comment>
<name>A0A7J6V8B3_THATH</name>
<accession>A0A7J6V8B3</accession>
<dbReference type="Proteomes" id="UP000554482">
    <property type="component" value="Unassembled WGS sequence"/>
</dbReference>
<dbReference type="AlphaFoldDB" id="A0A7J6V8B3"/>
<evidence type="ECO:0000313" key="2">
    <source>
        <dbReference type="Proteomes" id="UP000554482"/>
    </source>
</evidence>
<organism evidence="1 2">
    <name type="scientific">Thalictrum thalictroides</name>
    <name type="common">Rue-anemone</name>
    <name type="synonym">Anemone thalictroides</name>
    <dbReference type="NCBI Taxonomy" id="46969"/>
    <lineage>
        <taxon>Eukaryota</taxon>
        <taxon>Viridiplantae</taxon>
        <taxon>Streptophyta</taxon>
        <taxon>Embryophyta</taxon>
        <taxon>Tracheophyta</taxon>
        <taxon>Spermatophyta</taxon>
        <taxon>Magnoliopsida</taxon>
        <taxon>Ranunculales</taxon>
        <taxon>Ranunculaceae</taxon>
        <taxon>Thalictroideae</taxon>
        <taxon>Thalictrum</taxon>
    </lineage>
</organism>
<keyword evidence="2" id="KW-1185">Reference proteome</keyword>